<comment type="catalytic activity">
    <reaction evidence="1">
        <text>[protein]-peptidylproline (omega=180) = [protein]-peptidylproline (omega=0)</text>
        <dbReference type="Rhea" id="RHEA:16237"/>
        <dbReference type="Rhea" id="RHEA-COMP:10747"/>
        <dbReference type="Rhea" id="RHEA-COMP:10748"/>
        <dbReference type="ChEBI" id="CHEBI:83833"/>
        <dbReference type="ChEBI" id="CHEBI:83834"/>
        <dbReference type="EC" id="5.2.1.8"/>
    </reaction>
</comment>
<evidence type="ECO:0000256" key="3">
    <source>
        <dbReference type="ARBA" id="ARBA00022729"/>
    </source>
</evidence>
<accession>A0AAP9HDG3</accession>
<evidence type="ECO:0000256" key="1">
    <source>
        <dbReference type="ARBA" id="ARBA00000971"/>
    </source>
</evidence>
<evidence type="ECO:0000256" key="4">
    <source>
        <dbReference type="ARBA" id="ARBA00023110"/>
    </source>
</evidence>
<dbReference type="Gene3D" id="3.10.50.40">
    <property type="match status" value="1"/>
</dbReference>
<dbReference type="Pfam" id="PF13616">
    <property type="entry name" value="Rotamase_3"/>
    <property type="match status" value="1"/>
</dbReference>
<keyword evidence="4 6" id="KW-0697">Rotamase</keyword>
<dbReference type="InterPro" id="IPR050245">
    <property type="entry name" value="PrsA_foldase"/>
</dbReference>
<evidence type="ECO:0000259" key="8">
    <source>
        <dbReference type="PROSITE" id="PS50198"/>
    </source>
</evidence>
<dbReference type="GO" id="GO:0003755">
    <property type="term" value="F:peptidyl-prolyl cis-trans isomerase activity"/>
    <property type="evidence" value="ECO:0007669"/>
    <property type="project" value="UniProtKB-KW"/>
</dbReference>
<protein>
    <recommendedName>
        <fullName evidence="2">peptidylprolyl isomerase</fullName>
        <ecNumber evidence="2">5.2.1.8</ecNumber>
    </recommendedName>
</protein>
<dbReference type="PROSITE" id="PS51257">
    <property type="entry name" value="PROKAR_LIPOPROTEIN"/>
    <property type="match status" value="1"/>
</dbReference>
<feature type="domain" description="PpiC" evidence="8">
    <location>
        <begin position="141"/>
        <end position="247"/>
    </location>
</feature>
<evidence type="ECO:0000256" key="2">
    <source>
        <dbReference type="ARBA" id="ARBA00013194"/>
    </source>
</evidence>
<dbReference type="Proteomes" id="UP000425411">
    <property type="component" value="Chromosome"/>
</dbReference>
<dbReference type="AlphaFoldDB" id="A0AAP9HDG3"/>
<keyword evidence="3 7" id="KW-0732">Signal</keyword>
<dbReference type="RefSeq" id="WP_004632588.1">
    <property type="nucleotide sequence ID" value="NZ_CAXSSU010000003.1"/>
</dbReference>
<dbReference type="EMBL" id="CP046314">
    <property type="protein sequence ID" value="QGS09780.1"/>
    <property type="molecule type" value="Genomic_DNA"/>
</dbReference>
<proteinExistence type="predicted"/>
<dbReference type="SUPFAM" id="SSF54534">
    <property type="entry name" value="FKBP-like"/>
    <property type="match status" value="1"/>
</dbReference>
<evidence type="ECO:0000256" key="7">
    <source>
        <dbReference type="SAM" id="SignalP"/>
    </source>
</evidence>
<dbReference type="SUPFAM" id="SSF109998">
    <property type="entry name" value="Triger factor/SurA peptide-binding domain-like"/>
    <property type="match status" value="1"/>
</dbReference>
<evidence type="ECO:0000256" key="6">
    <source>
        <dbReference type="PROSITE-ProRule" id="PRU00278"/>
    </source>
</evidence>
<evidence type="ECO:0000313" key="9">
    <source>
        <dbReference type="EMBL" id="QGS09780.1"/>
    </source>
</evidence>
<name>A0AAP9HDG3_9BACL</name>
<reference evidence="9 10" key="1">
    <citation type="submission" date="2019-11" db="EMBL/GenBank/DDBJ databases">
        <title>FDA dAtabase for Regulatory Grade micrObial Sequences (FDA-ARGOS): Supporting development and validation of Infectious Disease Dx tests.</title>
        <authorList>
            <person name="Turner S."/>
            <person name="Byrd R."/>
            <person name="Tallon L."/>
            <person name="Sadzewicz L."/>
            <person name="Vavikolanu K."/>
            <person name="Mehta A."/>
            <person name="Aluvathingal J."/>
            <person name="Nadendla S."/>
            <person name="Myers T."/>
            <person name="Yan Y."/>
            <person name="Sichtig H."/>
        </authorList>
    </citation>
    <scope>NUCLEOTIDE SEQUENCE [LARGE SCALE GENOMIC DNA]</scope>
    <source>
        <strain evidence="9 10">FDAARGOS_741</strain>
    </source>
</reference>
<dbReference type="EC" id="5.2.1.8" evidence="2"/>
<dbReference type="InterPro" id="IPR027304">
    <property type="entry name" value="Trigger_fact/SurA_dom_sf"/>
</dbReference>
<feature type="signal peptide" evidence="7">
    <location>
        <begin position="1"/>
        <end position="21"/>
    </location>
</feature>
<evidence type="ECO:0000313" key="10">
    <source>
        <dbReference type="Proteomes" id="UP000425411"/>
    </source>
</evidence>
<evidence type="ECO:0000256" key="5">
    <source>
        <dbReference type="ARBA" id="ARBA00023235"/>
    </source>
</evidence>
<dbReference type="InterPro" id="IPR046357">
    <property type="entry name" value="PPIase_dom_sf"/>
</dbReference>
<dbReference type="PROSITE" id="PS50198">
    <property type="entry name" value="PPIC_PPIASE_2"/>
    <property type="match status" value="1"/>
</dbReference>
<sequence length="308" mass="34033">MNKFKKAILPVALSVSVIGLAGCSGGTKYISSKAGDVTEKDIVESIGASQLSKTATSMMIQKVLLDKYKGKIDEKAIEEQLQKAQTQYGGKEKFEQLLKQQGFTLDKYKDGLKVKAAQTLLINDYTGTNEDKLKENYEKNKHQYHLAHILISVKSNSNPNGLSDEDAKKKAEELHKKIKDGEDFATLAKENSNDTANASNGGDLGWSSKEDNSFVKEFKEAAYALTKDKVSDVVKTSFGYHIIKVLDEKDATFDEMKATLAEKAAEEAVKKDSTVVSKALKKLFEEYNVKSSNKDVEAYLKSMLEGTK</sequence>
<keyword evidence="5 6" id="KW-0413">Isomerase</keyword>
<organism evidence="9 10">
    <name type="scientific">Gemella morbillorum</name>
    <dbReference type="NCBI Taxonomy" id="29391"/>
    <lineage>
        <taxon>Bacteria</taxon>
        <taxon>Bacillati</taxon>
        <taxon>Bacillota</taxon>
        <taxon>Bacilli</taxon>
        <taxon>Bacillales</taxon>
        <taxon>Gemellaceae</taxon>
        <taxon>Gemella</taxon>
    </lineage>
</organism>
<dbReference type="InterPro" id="IPR000297">
    <property type="entry name" value="PPIase_PpiC"/>
</dbReference>
<dbReference type="PANTHER" id="PTHR47245:SF1">
    <property type="entry name" value="FOLDASE PROTEIN PRSA"/>
    <property type="match status" value="1"/>
</dbReference>
<feature type="chain" id="PRO_5042870832" description="peptidylprolyl isomerase" evidence="7">
    <location>
        <begin position="22"/>
        <end position="308"/>
    </location>
</feature>
<gene>
    <name evidence="9" type="ORF">FOC49_07755</name>
</gene>
<keyword evidence="10" id="KW-1185">Reference proteome</keyword>
<dbReference type="PANTHER" id="PTHR47245">
    <property type="entry name" value="PEPTIDYLPROLYL ISOMERASE"/>
    <property type="match status" value="1"/>
</dbReference>